<dbReference type="InterPro" id="IPR012947">
    <property type="entry name" value="tRNA_SAD"/>
</dbReference>
<dbReference type="FunFam" id="3.30.980.10:FF:000004">
    <property type="entry name" value="Alanine--tRNA ligase, cytoplasmic"/>
    <property type="match status" value="1"/>
</dbReference>
<feature type="binding site" evidence="12">
    <location>
        <position position="757"/>
    </location>
    <ligand>
        <name>Zn(2+)</name>
        <dbReference type="ChEBI" id="CHEBI:29105"/>
    </ligand>
</feature>
<comment type="domain">
    <text evidence="12">Consists of three domains; the N-terminal catalytic domain, the editing domain and the C-terminal C-Ala domain. The editing domain removes incorrectly charged amino acids, while the C-Ala domain, along with tRNA(Ala), serves as a bridge to cooperatively bring together the editing and aminoacylation centers thus stimulating deacylation of misacylated tRNAs.</text>
</comment>
<keyword evidence="2 12" id="KW-0820">tRNA-binding</keyword>
<dbReference type="SMART" id="SM00863">
    <property type="entry name" value="tRNA_SAD"/>
    <property type="match status" value="1"/>
</dbReference>
<evidence type="ECO:0000259" key="13">
    <source>
        <dbReference type="PROSITE" id="PS50860"/>
    </source>
</evidence>
<dbReference type="GO" id="GO:0000049">
    <property type="term" value="F:tRNA binding"/>
    <property type="evidence" value="ECO:0007669"/>
    <property type="project" value="UniProtKB-KW"/>
</dbReference>
<dbReference type="Pfam" id="PF02272">
    <property type="entry name" value="DHHA1"/>
    <property type="match status" value="1"/>
</dbReference>
<dbReference type="FunFam" id="2.40.30.130:FF:000004">
    <property type="entry name" value="Alanine--tRNA ligase"/>
    <property type="match status" value="1"/>
</dbReference>
<dbReference type="InterPro" id="IPR018162">
    <property type="entry name" value="Ala-tRNA-ligase_IIc_anticod-bd"/>
</dbReference>
<dbReference type="InterPro" id="IPR002318">
    <property type="entry name" value="Ala-tRNA-lgiase_IIc"/>
</dbReference>
<dbReference type="InterPro" id="IPR023033">
    <property type="entry name" value="Ala_tRNA_ligase_euk/bac"/>
</dbReference>
<keyword evidence="10 12" id="KW-0030">Aminoacyl-tRNA synthetase</keyword>
<dbReference type="Proteomes" id="UP000478008">
    <property type="component" value="Unassembled WGS sequence"/>
</dbReference>
<dbReference type="InterPro" id="IPR018164">
    <property type="entry name" value="Ala-tRNA-synth_IIc_N"/>
</dbReference>
<dbReference type="InterPro" id="IPR009000">
    <property type="entry name" value="Transl_B-barrel_sf"/>
</dbReference>
<dbReference type="InterPro" id="IPR003156">
    <property type="entry name" value="DHHA1_dom"/>
</dbReference>
<dbReference type="SUPFAM" id="SSF55681">
    <property type="entry name" value="Class II aaRS and biotin synthetases"/>
    <property type="match status" value="1"/>
</dbReference>
<comment type="subcellular location">
    <subcellularLocation>
        <location evidence="12">Mitochondrion</location>
    </subcellularLocation>
    <subcellularLocation>
        <location evidence="12">Cytoplasm</location>
    </subcellularLocation>
</comment>
<evidence type="ECO:0000313" key="14">
    <source>
        <dbReference type="EMBL" id="VUG19118.1"/>
    </source>
</evidence>
<dbReference type="NCBIfam" id="TIGR00344">
    <property type="entry name" value="alaS"/>
    <property type="match status" value="1"/>
</dbReference>
<evidence type="ECO:0000256" key="1">
    <source>
        <dbReference type="ARBA" id="ARBA00008429"/>
    </source>
</evidence>
<protein>
    <recommendedName>
        <fullName evidence="12">Alanine--tRNA ligase</fullName>
        <ecNumber evidence="12">6.1.1.7</ecNumber>
    </recommendedName>
    <alternativeName>
        <fullName evidence="12">Alanyl-tRNA synthetase</fullName>
        <shortName evidence="12">AlaRS</shortName>
    </alternativeName>
</protein>
<dbReference type="SUPFAM" id="SSF101353">
    <property type="entry name" value="Putative anticodon-binding domain of alanyl-tRNA synthetase (AlaRS)"/>
    <property type="match status" value="1"/>
</dbReference>
<evidence type="ECO:0000256" key="2">
    <source>
        <dbReference type="ARBA" id="ARBA00022555"/>
    </source>
</evidence>
<comment type="catalytic activity">
    <reaction evidence="11 12">
        <text>tRNA(Ala) + L-alanine + ATP = L-alanyl-tRNA(Ala) + AMP + diphosphate</text>
        <dbReference type="Rhea" id="RHEA:12540"/>
        <dbReference type="Rhea" id="RHEA-COMP:9657"/>
        <dbReference type="Rhea" id="RHEA-COMP:9923"/>
        <dbReference type="ChEBI" id="CHEBI:30616"/>
        <dbReference type="ChEBI" id="CHEBI:33019"/>
        <dbReference type="ChEBI" id="CHEBI:57972"/>
        <dbReference type="ChEBI" id="CHEBI:78442"/>
        <dbReference type="ChEBI" id="CHEBI:78497"/>
        <dbReference type="ChEBI" id="CHEBI:456215"/>
        <dbReference type="EC" id="6.1.1.7"/>
    </reaction>
</comment>
<dbReference type="PROSITE" id="PS50860">
    <property type="entry name" value="AA_TRNA_LIGASE_II_ALA"/>
    <property type="match status" value="1"/>
</dbReference>
<dbReference type="HAMAP" id="MF_00036_B">
    <property type="entry name" value="Ala_tRNA_synth_B"/>
    <property type="match status" value="1"/>
</dbReference>
<keyword evidence="5 12" id="KW-0547">Nucleotide-binding</keyword>
<dbReference type="GO" id="GO:0005524">
    <property type="term" value="F:ATP binding"/>
    <property type="evidence" value="ECO:0007669"/>
    <property type="project" value="UniProtKB-UniRule"/>
</dbReference>
<dbReference type="InterPro" id="IPR059090">
    <property type="entry name" value="ALA1_helical"/>
</dbReference>
<dbReference type="InterPro" id="IPR018163">
    <property type="entry name" value="Thr/Ala-tRNA-synth_IIc_edit"/>
</dbReference>
<name>A0A7D9CYT2_DEKBR</name>
<feature type="binding site" evidence="12">
    <location>
        <position position="761"/>
    </location>
    <ligand>
        <name>Zn(2+)</name>
        <dbReference type="ChEBI" id="CHEBI:29105"/>
    </ligand>
</feature>
<dbReference type="Gene3D" id="3.30.980.10">
    <property type="entry name" value="Threonyl-trna Synthetase, Chain A, domain 2"/>
    <property type="match status" value="1"/>
</dbReference>
<keyword evidence="12" id="KW-0496">Mitochondrion</keyword>
<keyword evidence="4 12" id="KW-0479">Metal-binding</keyword>
<evidence type="ECO:0000313" key="15">
    <source>
        <dbReference type="Proteomes" id="UP000478008"/>
    </source>
</evidence>
<feature type="binding site" evidence="12">
    <location>
        <position position="642"/>
    </location>
    <ligand>
        <name>Zn(2+)</name>
        <dbReference type="ChEBI" id="CHEBI:29105"/>
    </ligand>
</feature>
<dbReference type="InterPro" id="IPR018165">
    <property type="entry name" value="Ala-tRNA-synth_IIc_core"/>
</dbReference>
<evidence type="ECO:0000256" key="11">
    <source>
        <dbReference type="ARBA" id="ARBA00048300"/>
    </source>
</evidence>
<dbReference type="InterPro" id="IPR050058">
    <property type="entry name" value="Ala-tRNA_ligase"/>
</dbReference>
<dbReference type="GO" id="GO:0008270">
    <property type="term" value="F:zinc ion binding"/>
    <property type="evidence" value="ECO:0007669"/>
    <property type="project" value="UniProtKB-UniRule"/>
</dbReference>
<dbReference type="Gene3D" id="2.40.30.130">
    <property type="match status" value="1"/>
</dbReference>
<feature type="binding site" evidence="12">
    <location>
        <position position="638"/>
    </location>
    <ligand>
        <name>Zn(2+)</name>
        <dbReference type="ChEBI" id="CHEBI:29105"/>
    </ligand>
</feature>
<dbReference type="GO" id="GO:0070143">
    <property type="term" value="P:mitochondrial alanyl-tRNA aminoacylation"/>
    <property type="evidence" value="ECO:0007669"/>
    <property type="project" value="UniProtKB-UniRule"/>
</dbReference>
<reference evidence="14 15" key="1">
    <citation type="submission" date="2019-07" db="EMBL/GenBank/DDBJ databases">
        <authorList>
            <person name="Friedrich A."/>
            <person name="Schacherer J."/>
        </authorList>
    </citation>
    <scope>NUCLEOTIDE SEQUENCE [LARGE SCALE GENOMIC DNA]</scope>
</reference>
<keyword evidence="8 12" id="KW-0694">RNA-binding</keyword>
<organism evidence="14 15">
    <name type="scientific">Dekkera bruxellensis</name>
    <name type="common">Brettanomyces custersii</name>
    <dbReference type="NCBI Taxonomy" id="5007"/>
    <lineage>
        <taxon>Eukaryota</taxon>
        <taxon>Fungi</taxon>
        <taxon>Dikarya</taxon>
        <taxon>Ascomycota</taxon>
        <taxon>Saccharomycotina</taxon>
        <taxon>Pichiomycetes</taxon>
        <taxon>Pichiales</taxon>
        <taxon>Pichiaceae</taxon>
        <taxon>Brettanomyces</taxon>
    </lineage>
</organism>
<accession>A0A7D9CYT2</accession>
<keyword evidence="7 12" id="KW-0067">ATP-binding</keyword>
<keyword evidence="15" id="KW-1185">Reference proteome</keyword>
<keyword evidence="3 12" id="KW-0436">Ligase</keyword>
<dbReference type="GO" id="GO:0004813">
    <property type="term" value="F:alanine-tRNA ligase activity"/>
    <property type="evidence" value="ECO:0007669"/>
    <property type="project" value="UniProtKB-UniRule"/>
</dbReference>
<keyword evidence="6 12" id="KW-0862">Zinc</keyword>
<gene>
    <name evidence="12 14" type="primary">ALA1</name>
    <name evidence="14" type="ORF">DEBR0S4_10968G</name>
</gene>
<comment type="function">
    <text evidence="12">Catalyzes the attachment of alanine to tRNA(Ala) in a two-step reaction: alanine is first activated by ATP to form Ala-AMP and then transferred to the acceptor end of tRNA(Ala). Also edits incorrectly charged tRNA(Ala) via its editing domain.</text>
</comment>
<dbReference type="CDD" id="cd00673">
    <property type="entry name" value="AlaRS_core"/>
    <property type="match status" value="1"/>
</dbReference>
<evidence type="ECO:0000256" key="5">
    <source>
        <dbReference type="ARBA" id="ARBA00022741"/>
    </source>
</evidence>
<dbReference type="Pfam" id="PF26023">
    <property type="entry name" value="ALA1"/>
    <property type="match status" value="1"/>
</dbReference>
<dbReference type="Gene3D" id="3.30.930.10">
    <property type="entry name" value="Bira Bifunctional Protein, Domain 2"/>
    <property type="match status" value="1"/>
</dbReference>
<dbReference type="SUPFAM" id="SSF50447">
    <property type="entry name" value="Translation proteins"/>
    <property type="match status" value="1"/>
</dbReference>
<dbReference type="PRINTS" id="PR00980">
    <property type="entry name" value="TRNASYNTHALA"/>
</dbReference>
<dbReference type="InterPro" id="IPR045864">
    <property type="entry name" value="aa-tRNA-synth_II/BPL/LPL"/>
</dbReference>
<sequence length="993" mass="111175">MSFKLARLFVAPLERLRLFHFRKMSTTNYNGQPAESSAFNAENWPASKVRDTFLNFFKERGHTFVPSSSVIPHDDPTLLFANAGMNQYKPIFLGTIDPSSPLAHIKRATNSQKCIRAGGKHNDLEDVGRDSYHHTFFEMLGNWSFGDYFKEGAVGFSWELLTKVYKLDPSRLYVTYFGGDKKAGLQPDLETKKIWENIGVSESHILPGSAKDNFWEMGDQGPCGPCSEIHYDRIGGRNAADLVNKDDPDVLEIWNNVFIQFNREQDGSLKPLPQKHIDTGMGFERLVSILQNVRSNYDTDVFRPLFAKIQEITGVRPYTGKFGKEDVDGIDTAYRVLADHVRTLTFAIADGGVPNNEGRGYVLRRILRRGARYARKYMNYPIGKFFSSLAPTLIEQVKNIFPELTKDPQTIYEIMDEEEASFARTLDRGEKLFESYAEEASKTSEKMLSGKDVWRLYDTYGFPVDLTRLMAEEAGLKIDEEGFEKAKLASWKASKSGNSKGGKKLLKLDVHALGDLQSNDKISQTDDQFKYTSNDVEADIQAIYVDQKFVNSTEGLKEGQQIGIILSKTPFYAEQGGQVNDTGKLVIDGQAEFNVENVQTYAGYVLHTGYIEEGSLKVGESVIASYDETRRESLRHNHTGTHILNFALRSVLGDSVDQKGSLVAPDKLRFDFSFKKALKLDQIKKTEEIVNKIIKDDVKVYTKSVPLEEAKKINGLRAVFGESYPDPVRVVSVGNSVDELIADPSNEKWLNYPIEFCGGTHVSRSSDIKFLVITEEGGIAKGIRRIMALTGEEALKTKTVANEFEAVLDNIEKMPFGNAKQKALKANTTKLGKLIVSILDKESLKSKFNKIDKDVKNELKKRQKAATKKAEEEISQYFEEHPDSQFVALHIDTGSNARVITEAFNYLKKNFKGKSLFIIIGTSEDQRVAQGVYISDEHLKSLASSDVAKVASEYIGGKAGGRGNICQGMGDKPDGINKAVDAVTKLFEEKLKL</sequence>
<dbReference type="GO" id="GO:0002161">
    <property type="term" value="F:aminoacyl-tRNA deacylase activity"/>
    <property type="evidence" value="ECO:0007669"/>
    <property type="project" value="TreeGrafter"/>
</dbReference>
<evidence type="ECO:0000256" key="8">
    <source>
        <dbReference type="ARBA" id="ARBA00022884"/>
    </source>
</evidence>
<comment type="subunit">
    <text evidence="12">Monomer.</text>
</comment>
<evidence type="ECO:0000256" key="3">
    <source>
        <dbReference type="ARBA" id="ARBA00022598"/>
    </source>
</evidence>
<dbReference type="PANTHER" id="PTHR11777:SF9">
    <property type="entry name" value="ALANINE--TRNA LIGASE, CYTOPLASMIC"/>
    <property type="match status" value="1"/>
</dbReference>
<dbReference type="GO" id="GO:0005739">
    <property type="term" value="C:mitochondrion"/>
    <property type="evidence" value="ECO:0007669"/>
    <property type="project" value="UniProtKB-SubCell"/>
</dbReference>
<evidence type="ECO:0000256" key="12">
    <source>
        <dbReference type="HAMAP-Rule" id="MF_03133"/>
    </source>
</evidence>
<proteinExistence type="inferred from homology"/>
<dbReference type="PANTHER" id="PTHR11777">
    <property type="entry name" value="ALANYL-TRNA SYNTHETASE"/>
    <property type="match status" value="1"/>
</dbReference>
<dbReference type="Gene3D" id="3.10.310.40">
    <property type="match status" value="1"/>
</dbReference>
<dbReference type="EMBL" id="CABFWN010000004">
    <property type="protein sequence ID" value="VUG19118.1"/>
    <property type="molecule type" value="Genomic_DNA"/>
</dbReference>
<dbReference type="EC" id="6.1.1.7" evidence="12"/>
<evidence type="ECO:0000256" key="6">
    <source>
        <dbReference type="ARBA" id="ARBA00022833"/>
    </source>
</evidence>
<evidence type="ECO:0000256" key="7">
    <source>
        <dbReference type="ARBA" id="ARBA00022840"/>
    </source>
</evidence>
<comment type="similarity">
    <text evidence="1">Belongs to the class-II aminoacyl-tRNA synthetase family. Alax-L subfamily.</text>
</comment>
<evidence type="ECO:0000256" key="10">
    <source>
        <dbReference type="ARBA" id="ARBA00023146"/>
    </source>
</evidence>
<keyword evidence="9 12" id="KW-0648">Protein biosynthesis</keyword>
<dbReference type="SUPFAM" id="SSF55186">
    <property type="entry name" value="ThrRS/AlaRS common domain"/>
    <property type="match status" value="1"/>
</dbReference>
<feature type="domain" description="Alanyl-transfer RNA synthetases family profile" evidence="13">
    <location>
        <begin position="44"/>
        <end position="800"/>
    </location>
</feature>
<evidence type="ECO:0000256" key="4">
    <source>
        <dbReference type="ARBA" id="ARBA00022723"/>
    </source>
</evidence>
<evidence type="ECO:0000256" key="9">
    <source>
        <dbReference type="ARBA" id="ARBA00022917"/>
    </source>
</evidence>
<dbReference type="Pfam" id="PF01411">
    <property type="entry name" value="tRNA-synt_2c"/>
    <property type="match status" value="1"/>
</dbReference>
<comment type="cofactor">
    <cofactor evidence="12">
        <name>Zn(2+)</name>
        <dbReference type="ChEBI" id="CHEBI:29105"/>
    </cofactor>
    <text evidence="12">Binds 1 zinc ion per subunit.</text>
</comment>
<dbReference type="FunFam" id="3.30.930.10:FF:000011">
    <property type="entry name" value="Alanine--tRNA ligase, cytoplasmic"/>
    <property type="match status" value="1"/>
</dbReference>
<keyword evidence="12" id="KW-0963">Cytoplasm</keyword>
<dbReference type="AlphaFoldDB" id="A0A7D9CYT2"/>
<dbReference type="Pfam" id="PF07973">
    <property type="entry name" value="tRNA_SAD"/>
    <property type="match status" value="1"/>
</dbReference>